<organism evidence="1 2">
    <name type="scientific">Streptomyces rugosispiralis</name>
    <dbReference type="NCBI Taxonomy" id="2967341"/>
    <lineage>
        <taxon>Bacteria</taxon>
        <taxon>Bacillati</taxon>
        <taxon>Actinomycetota</taxon>
        <taxon>Actinomycetes</taxon>
        <taxon>Kitasatosporales</taxon>
        <taxon>Streptomycetaceae</taxon>
        <taxon>Streptomyces</taxon>
    </lineage>
</organism>
<protein>
    <submittedName>
        <fullName evidence="1">Uncharacterized protein</fullName>
    </submittedName>
</protein>
<evidence type="ECO:0000313" key="2">
    <source>
        <dbReference type="Proteomes" id="UP001204746"/>
    </source>
</evidence>
<dbReference type="RefSeq" id="WP_256647902.1">
    <property type="nucleotide sequence ID" value="NZ_JANIAA010000001.1"/>
</dbReference>
<name>A0ABT1UNH4_9ACTN</name>
<dbReference type="Proteomes" id="UP001204746">
    <property type="component" value="Unassembled WGS sequence"/>
</dbReference>
<proteinExistence type="predicted"/>
<comment type="caution">
    <text evidence="1">The sequence shown here is derived from an EMBL/GenBank/DDBJ whole genome shotgun (WGS) entry which is preliminary data.</text>
</comment>
<keyword evidence="2" id="KW-1185">Reference proteome</keyword>
<sequence length="106" mass="12062">MEKWPVFGRYEQAAAWGWPPCSWPTGRFQSQTLCSRRVLQKSVVQVAIRIRASARVVKVCWWTCSAFSTLFERLADDGAAPMDVKRRLGLVPCDLAGWFWTRASPA</sequence>
<evidence type="ECO:0000313" key="1">
    <source>
        <dbReference type="EMBL" id="MCQ8186695.1"/>
    </source>
</evidence>
<reference evidence="1 2" key="1">
    <citation type="submission" date="2022-07" db="EMBL/GenBank/DDBJ databases">
        <authorList>
            <person name="Phongsopitanun W."/>
            <person name="Tanasupawat S."/>
        </authorList>
    </citation>
    <scope>NUCLEOTIDE SEQUENCE [LARGE SCALE GENOMIC DNA]</scope>
    <source>
        <strain evidence="1 2">RCU-064</strain>
    </source>
</reference>
<dbReference type="EMBL" id="JANIAA010000001">
    <property type="protein sequence ID" value="MCQ8186695.1"/>
    <property type="molecule type" value="Genomic_DNA"/>
</dbReference>
<accession>A0ABT1UNH4</accession>
<gene>
    <name evidence="1" type="ORF">NP777_00170</name>
</gene>